<sequence>MSRLGWVEIGVAGVEVGSGWVVMSWLGWVEIGVARVETKLGLVVVVGMVGCGGLMVGSGCLIGGGGGWIFVWLHHLQAFPRRYFRGRCTQGAEAWGLLELWTCEKHLSYLKMPDYWYVAGEYPVFLNDKLSKIEKDVVIHFIVIGTKWLEVERESQALKNQFYDRLKRSILLRLMENFATRKATKELGYFLAVTTLESMGEGRVRQHTGDVLFPVVYSCITFKLFRGETLEGVVHKVLKHGVFLRCGPVEKISLSYLKMPDYRYVPGENPVFLNDKL</sequence>
<dbReference type="GO" id="GO:0003697">
    <property type="term" value="F:single-stranded DNA binding"/>
    <property type="evidence" value="ECO:0007669"/>
    <property type="project" value="TreeGrafter"/>
</dbReference>
<keyword evidence="2 4" id="KW-0240">DNA-directed RNA polymerase</keyword>
<comment type="subcellular location">
    <subcellularLocation>
        <location evidence="1 4">Nucleus</location>
    </subcellularLocation>
</comment>
<dbReference type="SUPFAM" id="SSF88798">
    <property type="entry name" value="N-terminal, heterodimerisation domain of RBP7 (RpoE)"/>
    <property type="match status" value="1"/>
</dbReference>
<dbReference type="Proteomes" id="UP001459277">
    <property type="component" value="Unassembled WGS sequence"/>
</dbReference>
<dbReference type="PANTHER" id="PTHR12709:SF3">
    <property type="entry name" value="DNA-DIRECTED RNA POLYMERASE V SUBUNIT 7"/>
    <property type="match status" value="1"/>
</dbReference>
<name>A0AAW2CAU9_9ROSI</name>
<proteinExistence type="predicted"/>
<comment type="function">
    <text evidence="4">DNA-dependent RNA polymerase which catalyzes the transcription of DNA into RNA using the four ribonucleoside triphosphates as substrates.</text>
</comment>
<evidence type="ECO:0000313" key="6">
    <source>
        <dbReference type="EMBL" id="KAK9995316.1"/>
    </source>
</evidence>
<gene>
    <name evidence="6" type="ORF">SO802_020002</name>
</gene>
<dbReference type="PANTHER" id="PTHR12709">
    <property type="entry name" value="DNA-DIRECTED RNA POLYMERASE II, III"/>
    <property type="match status" value="1"/>
</dbReference>
<dbReference type="Gene3D" id="2.40.50.140">
    <property type="entry name" value="Nucleic acid-binding proteins"/>
    <property type="match status" value="1"/>
</dbReference>
<feature type="transmembrane region" description="Helical" evidence="5">
    <location>
        <begin position="7"/>
        <end position="28"/>
    </location>
</feature>
<keyword evidence="5" id="KW-0812">Transmembrane</keyword>
<protein>
    <recommendedName>
        <fullName evidence="4">DNA-directed RNA polymerase subunit</fullName>
    </recommendedName>
</protein>
<keyword evidence="4" id="KW-0539">Nucleus</keyword>
<evidence type="ECO:0000256" key="5">
    <source>
        <dbReference type="SAM" id="Phobius"/>
    </source>
</evidence>
<dbReference type="AlphaFoldDB" id="A0AAW2CAU9"/>
<dbReference type="GO" id="GO:0003727">
    <property type="term" value="F:single-stranded RNA binding"/>
    <property type="evidence" value="ECO:0007669"/>
    <property type="project" value="TreeGrafter"/>
</dbReference>
<dbReference type="GO" id="GO:0005634">
    <property type="term" value="C:nucleus"/>
    <property type="evidence" value="ECO:0007669"/>
    <property type="project" value="UniProtKB-SubCell"/>
</dbReference>
<dbReference type="Gene3D" id="3.30.1490.120">
    <property type="entry name" value="RNA polymerase Rpb7-like, N-terminal domain"/>
    <property type="match status" value="1"/>
</dbReference>
<feature type="transmembrane region" description="Helical" evidence="5">
    <location>
        <begin position="40"/>
        <end position="73"/>
    </location>
</feature>
<evidence type="ECO:0000313" key="7">
    <source>
        <dbReference type="Proteomes" id="UP001459277"/>
    </source>
</evidence>
<evidence type="ECO:0000256" key="4">
    <source>
        <dbReference type="RuleBase" id="RU369086"/>
    </source>
</evidence>
<keyword evidence="3 4" id="KW-0804">Transcription</keyword>
<comment type="caution">
    <text evidence="6">The sequence shown here is derived from an EMBL/GenBank/DDBJ whole genome shotgun (WGS) entry which is preliminary data.</text>
</comment>
<evidence type="ECO:0000256" key="2">
    <source>
        <dbReference type="ARBA" id="ARBA00022478"/>
    </source>
</evidence>
<dbReference type="InterPro" id="IPR045113">
    <property type="entry name" value="Rpb7-like"/>
</dbReference>
<evidence type="ECO:0000256" key="1">
    <source>
        <dbReference type="ARBA" id="ARBA00004123"/>
    </source>
</evidence>
<dbReference type="InterPro" id="IPR036898">
    <property type="entry name" value="RNA_pol_Rpb7-like_N_sf"/>
</dbReference>
<accession>A0AAW2CAU9</accession>
<dbReference type="EMBL" id="JAZDWU010000007">
    <property type="protein sequence ID" value="KAK9995316.1"/>
    <property type="molecule type" value="Genomic_DNA"/>
</dbReference>
<evidence type="ECO:0000256" key="3">
    <source>
        <dbReference type="ARBA" id="ARBA00023163"/>
    </source>
</evidence>
<keyword evidence="7" id="KW-1185">Reference proteome</keyword>
<organism evidence="6 7">
    <name type="scientific">Lithocarpus litseifolius</name>
    <dbReference type="NCBI Taxonomy" id="425828"/>
    <lineage>
        <taxon>Eukaryota</taxon>
        <taxon>Viridiplantae</taxon>
        <taxon>Streptophyta</taxon>
        <taxon>Embryophyta</taxon>
        <taxon>Tracheophyta</taxon>
        <taxon>Spermatophyta</taxon>
        <taxon>Magnoliopsida</taxon>
        <taxon>eudicotyledons</taxon>
        <taxon>Gunneridae</taxon>
        <taxon>Pentapetalae</taxon>
        <taxon>rosids</taxon>
        <taxon>fabids</taxon>
        <taxon>Fagales</taxon>
        <taxon>Fagaceae</taxon>
        <taxon>Lithocarpus</taxon>
    </lineage>
</organism>
<keyword evidence="5" id="KW-0472">Membrane</keyword>
<dbReference type="InterPro" id="IPR012340">
    <property type="entry name" value="NA-bd_OB-fold"/>
</dbReference>
<dbReference type="GO" id="GO:0006352">
    <property type="term" value="P:DNA-templated transcription initiation"/>
    <property type="evidence" value="ECO:0007669"/>
    <property type="project" value="UniProtKB-UniRule"/>
</dbReference>
<dbReference type="GO" id="GO:0000428">
    <property type="term" value="C:DNA-directed RNA polymerase complex"/>
    <property type="evidence" value="ECO:0007669"/>
    <property type="project" value="UniProtKB-KW"/>
</dbReference>
<reference evidence="6 7" key="1">
    <citation type="submission" date="2024-01" db="EMBL/GenBank/DDBJ databases">
        <title>A telomere-to-telomere, gap-free genome of sweet tea (Lithocarpus litseifolius).</title>
        <authorList>
            <person name="Zhou J."/>
        </authorList>
    </citation>
    <scope>NUCLEOTIDE SEQUENCE [LARGE SCALE GENOMIC DNA]</scope>
    <source>
        <strain evidence="6">Zhou-2022a</strain>
        <tissue evidence="6">Leaf</tissue>
    </source>
</reference>
<keyword evidence="5" id="KW-1133">Transmembrane helix</keyword>